<dbReference type="GO" id="GO:0003700">
    <property type="term" value="F:DNA-binding transcription factor activity"/>
    <property type="evidence" value="ECO:0007669"/>
    <property type="project" value="TreeGrafter"/>
</dbReference>
<dbReference type="EMBL" id="BJXA01000020">
    <property type="protein sequence ID" value="GEM38917.1"/>
    <property type="molecule type" value="Genomic_DNA"/>
</dbReference>
<evidence type="ECO:0000256" key="4">
    <source>
        <dbReference type="PROSITE-ProRule" id="PRU00335"/>
    </source>
</evidence>
<dbReference type="PROSITE" id="PS50977">
    <property type="entry name" value="HTH_TETR_2"/>
    <property type="match status" value="1"/>
</dbReference>
<evidence type="ECO:0000256" key="3">
    <source>
        <dbReference type="ARBA" id="ARBA00023163"/>
    </source>
</evidence>
<evidence type="ECO:0000313" key="6">
    <source>
        <dbReference type="EMBL" id="GEM38917.1"/>
    </source>
</evidence>
<dbReference type="SUPFAM" id="SSF48498">
    <property type="entry name" value="Tetracyclin repressor-like, C-terminal domain"/>
    <property type="match status" value="1"/>
</dbReference>
<proteinExistence type="predicted"/>
<dbReference type="InterPro" id="IPR009057">
    <property type="entry name" value="Homeodomain-like_sf"/>
</dbReference>
<sequence>MRVSMSRKEKSAETEHALKAAALRLFAERGYLNTKIVDITTAAGRAAGSFYNHFAGKEELLQALLDDVAAAGDVTAEGPDHNPDFTDPAAIRFHVEQYWISARQHWAVYRSIQQAALVNDEFARQAGQFAIQQRRDIVNHLDGFGPDGPTLPSTPDASLAMMFQLATGMVQAVEEGTVELTDKQAVDGLTRFIYRGLTGRDY</sequence>
<dbReference type="InterPro" id="IPR050109">
    <property type="entry name" value="HTH-type_TetR-like_transc_reg"/>
</dbReference>
<dbReference type="PANTHER" id="PTHR30055:SF234">
    <property type="entry name" value="HTH-TYPE TRANSCRIPTIONAL REGULATOR BETI"/>
    <property type="match status" value="1"/>
</dbReference>
<feature type="DNA-binding region" description="H-T-H motif" evidence="4">
    <location>
        <begin position="35"/>
        <end position="54"/>
    </location>
</feature>
<feature type="domain" description="HTH tetR-type" evidence="5">
    <location>
        <begin position="12"/>
        <end position="72"/>
    </location>
</feature>
<keyword evidence="7" id="KW-1185">Reference proteome</keyword>
<name>A0A511MFR2_9NOCA</name>
<dbReference type="SUPFAM" id="SSF46689">
    <property type="entry name" value="Homeodomain-like"/>
    <property type="match status" value="1"/>
</dbReference>
<dbReference type="AlphaFoldDB" id="A0A511MFR2"/>
<dbReference type="GO" id="GO:0000976">
    <property type="term" value="F:transcription cis-regulatory region binding"/>
    <property type="evidence" value="ECO:0007669"/>
    <property type="project" value="TreeGrafter"/>
</dbReference>
<keyword evidence="1" id="KW-0805">Transcription regulation</keyword>
<dbReference type="Gene3D" id="1.10.10.60">
    <property type="entry name" value="Homeodomain-like"/>
    <property type="match status" value="1"/>
</dbReference>
<evidence type="ECO:0000313" key="7">
    <source>
        <dbReference type="Proteomes" id="UP000321424"/>
    </source>
</evidence>
<keyword evidence="3" id="KW-0804">Transcription</keyword>
<dbReference type="InterPro" id="IPR036271">
    <property type="entry name" value="Tet_transcr_reg_TetR-rel_C_sf"/>
</dbReference>
<organism evidence="6 7">
    <name type="scientific">Nocardia ninae NBRC 108245</name>
    <dbReference type="NCBI Taxonomy" id="1210091"/>
    <lineage>
        <taxon>Bacteria</taxon>
        <taxon>Bacillati</taxon>
        <taxon>Actinomycetota</taxon>
        <taxon>Actinomycetes</taxon>
        <taxon>Mycobacteriales</taxon>
        <taxon>Nocardiaceae</taxon>
        <taxon>Nocardia</taxon>
    </lineage>
</organism>
<dbReference type="PANTHER" id="PTHR30055">
    <property type="entry name" value="HTH-TYPE TRANSCRIPTIONAL REGULATOR RUTR"/>
    <property type="match status" value="1"/>
</dbReference>
<reference evidence="6 7" key="1">
    <citation type="submission" date="2019-07" db="EMBL/GenBank/DDBJ databases">
        <title>Whole genome shotgun sequence of Nocardia ninae NBRC 108245.</title>
        <authorList>
            <person name="Hosoyama A."/>
            <person name="Uohara A."/>
            <person name="Ohji S."/>
            <person name="Ichikawa N."/>
        </authorList>
    </citation>
    <scope>NUCLEOTIDE SEQUENCE [LARGE SCALE GENOMIC DNA]</scope>
    <source>
        <strain evidence="6 7">NBRC 108245</strain>
    </source>
</reference>
<evidence type="ECO:0000256" key="1">
    <source>
        <dbReference type="ARBA" id="ARBA00023015"/>
    </source>
</evidence>
<dbReference type="PRINTS" id="PR00455">
    <property type="entry name" value="HTHTETR"/>
</dbReference>
<protein>
    <submittedName>
        <fullName evidence="6">TetR family transcriptional regulator</fullName>
    </submittedName>
</protein>
<keyword evidence="2 4" id="KW-0238">DNA-binding</keyword>
<dbReference type="Proteomes" id="UP000321424">
    <property type="component" value="Unassembled WGS sequence"/>
</dbReference>
<comment type="caution">
    <text evidence="6">The sequence shown here is derived from an EMBL/GenBank/DDBJ whole genome shotgun (WGS) entry which is preliminary data.</text>
</comment>
<gene>
    <name evidence="6" type="ORF">NN4_34360</name>
</gene>
<evidence type="ECO:0000259" key="5">
    <source>
        <dbReference type="PROSITE" id="PS50977"/>
    </source>
</evidence>
<dbReference type="Gene3D" id="1.10.357.10">
    <property type="entry name" value="Tetracycline Repressor, domain 2"/>
    <property type="match status" value="1"/>
</dbReference>
<evidence type="ECO:0000256" key="2">
    <source>
        <dbReference type="ARBA" id="ARBA00023125"/>
    </source>
</evidence>
<accession>A0A511MFR2</accession>
<dbReference type="Pfam" id="PF00440">
    <property type="entry name" value="TetR_N"/>
    <property type="match status" value="1"/>
</dbReference>
<dbReference type="InterPro" id="IPR001647">
    <property type="entry name" value="HTH_TetR"/>
</dbReference>